<dbReference type="HOGENOM" id="CLU_154019_0_0_1"/>
<evidence type="ECO:0000313" key="2">
    <source>
        <dbReference type="Proteomes" id="UP000054477"/>
    </source>
</evidence>
<evidence type="ECO:0000313" key="1">
    <source>
        <dbReference type="EMBL" id="KIJ96620.1"/>
    </source>
</evidence>
<gene>
    <name evidence="1" type="ORF">K443DRAFT_106973</name>
</gene>
<accession>A0A0C9WVS0</accession>
<name>A0A0C9WVS0_9AGAR</name>
<dbReference type="Proteomes" id="UP000054477">
    <property type="component" value="Unassembled WGS sequence"/>
</dbReference>
<reference evidence="2" key="2">
    <citation type="submission" date="2015-01" db="EMBL/GenBank/DDBJ databases">
        <title>Evolutionary Origins and Diversification of the Mycorrhizal Mutualists.</title>
        <authorList>
            <consortium name="DOE Joint Genome Institute"/>
            <consortium name="Mycorrhizal Genomics Consortium"/>
            <person name="Kohler A."/>
            <person name="Kuo A."/>
            <person name="Nagy L.G."/>
            <person name="Floudas D."/>
            <person name="Copeland A."/>
            <person name="Barry K.W."/>
            <person name="Cichocki N."/>
            <person name="Veneault-Fourrey C."/>
            <person name="LaButti K."/>
            <person name="Lindquist E.A."/>
            <person name="Lipzen A."/>
            <person name="Lundell T."/>
            <person name="Morin E."/>
            <person name="Murat C."/>
            <person name="Riley R."/>
            <person name="Ohm R."/>
            <person name="Sun H."/>
            <person name="Tunlid A."/>
            <person name="Henrissat B."/>
            <person name="Grigoriev I.V."/>
            <person name="Hibbett D.S."/>
            <person name="Martin F."/>
        </authorList>
    </citation>
    <scope>NUCLEOTIDE SEQUENCE [LARGE SCALE GENOMIC DNA]</scope>
    <source>
        <strain evidence="2">LaAM-08-1</strain>
    </source>
</reference>
<organism evidence="1 2">
    <name type="scientific">Laccaria amethystina LaAM-08-1</name>
    <dbReference type="NCBI Taxonomy" id="1095629"/>
    <lineage>
        <taxon>Eukaryota</taxon>
        <taxon>Fungi</taxon>
        <taxon>Dikarya</taxon>
        <taxon>Basidiomycota</taxon>
        <taxon>Agaricomycotina</taxon>
        <taxon>Agaricomycetes</taxon>
        <taxon>Agaricomycetidae</taxon>
        <taxon>Agaricales</taxon>
        <taxon>Agaricineae</taxon>
        <taxon>Hydnangiaceae</taxon>
        <taxon>Laccaria</taxon>
    </lineage>
</organism>
<dbReference type="OrthoDB" id="10324153at2759"/>
<keyword evidence="2" id="KW-1185">Reference proteome</keyword>
<dbReference type="EMBL" id="KN838715">
    <property type="protein sequence ID" value="KIJ96620.1"/>
    <property type="molecule type" value="Genomic_DNA"/>
</dbReference>
<reference evidence="1 2" key="1">
    <citation type="submission" date="2014-04" db="EMBL/GenBank/DDBJ databases">
        <authorList>
            <consortium name="DOE Joint Genome Institute"/>
            <person name="Kuo A."/>
            <person name="Kohler A."/>
            <person name="Nagy L.G."/>
            <person name="Floudas D."/>
            <person name="Copeland A."/>
            <person name="Barry K.W."/>
            <person name="Cichocki N."/>
            <person name="Veneault-Fourrey C."/>
            <person name="LaButti K."/>
            <person name="Lindquist E.A."/>
            <person name="Lipzen A."/>
            <person name="Lundell T."/>
            <person name="Morin E."/>
            <person name="Murat C."/>
            <person name="Sun H."/>
            <person name="Tunlid A."/>
            <person name="Henrissat B."/>
            <person name="Grigoriev I.V."/>
            <person name="Hibbett D.S."/>
            <person name="Martin F."/>
            <person name="Nordberg H.P."/>
            <person name="Cantor M.N."/>
            <person name="Hua S.X."/>
        </authorList>
    </citation>
    <scope>NUCLEOTIDE SEQUENCE [LARGE SCALE GENOMIC DNA]</scope>
    <source>
        <strain evidence="1 2">LaAM-08-1</strain>
    </source>
</reference>
<protein>
    <submittedName>
        <fullName evidence="1">Uncharacterized protein</fullName>
    </submittedName>
</protein>
<proteinExistence type="predicted"/>
<sequence length="138" mass="15711">MAPESCTVAVEIEDHHITIHFKSDDQVRNIYVHPDNVVLTSNTRSWAQRRGDECTFHQNKYEARRSIELLVQALKQDRTGWNNLSVDQVMASIHDEIGISTSLWSKIRSWVASVVLRLMQLGTKLAIGFHTAGAIGWR</sequence>
<dbReference type="AlphaFoldDB" id="A0A0C9WVS0"/>